<keyword evidence="6" id="KW-1185">Reference proteome</keyword>
<organism evidence="5 6">
    <name type="scientific">Limnobacter parvus</name>
    <dbReference type="NCBI Taxonomy" id="2939690"/>
    <lineage>
        <taxon>Bacteria</taxon>
        <taxon>Pseudomonadati</taxon>
        <taxon>Pseudomonadota</taxon>
        <taxon>Betaproteobacteria</taxon>
        <taxon>Burkholderiales</taxon>
        <taxon>Burkholderiaceae</taxon>
        <taxon>Limnobacter</taxon>
    </lineage>
</organism>
<feature type="domain" description="IcmF-related" evidence="3">
    <location>
        <begin position="493"/>
        <end position="798"/>
    </location>
</feature>
<dbReference type="Pfam" id="PF14331">
    <property type="entry name" value="IcmF-related_N"/>
    <property type="match status" value="1"/>
</dbReference>
<keyword evidence="1" id="KW-0812">Transmembrane</keyword>
<protein>
    <submittedName>
        <fullName evidence="5">Type VI secretion system membrane subunit TssM</fullName>
    </submittedName>
</protein>
<comment type="caution">
    <text evidence="5">The sequence shown here is derived from an EMBL/GenBank/DDBJ whole genome shotgun (WGS) entry which is preliminary data.</text>
</comment>
<name>A0ABT1XJY5_9BURK</name>
<dbReference type="Gene3D" id="3.40.50.300">
    <property type="entry name" value="P-loop containing nucleotide triphosphate hydrolases"/>
    <property type="match status" value="1"/>
</dbReference>
<dbReference type="SUPFAM" id="SSF52540">
    <property type="entry name" value="P-loop containing nucleoside triphosphate hydrolases"/>
    <property type="match status" value="1"/>
</dbReference>
<dbReference type="NCBIfam" id="TIGR03348">
    <property type="entry name" value="VI_IcmF"/>
    <property type="match status" value="1"/>
</dbReference>
<dbReference type="InterPro" id="IPR009612">
    <property type="entry name" value="IcmF-rel"/>
</dbReference>
<feature type="transmembrane region" description="Helical" evidence="1">
    <location>
        <begin position="37"/>
        <end position="60"/>
    </location>
</feature>
<evidence type="ECO:0000259" key="2">
    <source>
        <dbReference type="Pfam" id="PF06744"/>
    </source>
</evidence>
<dbReference type="Pfam" id="PF06744">
    <property type="entry name" value="IcmF_C"/>
    <property type="match status" value="1"/>
</dbReference>
<sequence>MLLRFVLSLLAFLGFLALIWLVGPIVSIGESRPFSSLWVQVLLSIVIFLLVFGPLAWRWWKVRKAEHALKAGLTRQDEQSRVQSAKLQDIFNEAVGTLKQHQARKAWYQSKPGLYELPWYVIIGPPGSGKTTALKNAGLRFPLQDPMGKDAIKGVGGTRNCDWWFTDQAVLIDTAGRFTTQDSDQNTDAAGWNSFLRLLKKHRPKQPVNGVLLTLSIQELLDTESRRKETAAKIALRLQEMIRALGMCPPVYVLITKLDLLNGFKETFGRLSEAERAQAWGVNFEHPNTLNTTLTNTLPSALGAMVDRLSEQLNTRLMREEQENRRIKLFEFPLALAQLKPAIESILSQAFQSESPFEKPVVLRGLYLSSGTQDGTVFDRIASAMAPNAGIDSAVKGQGKSFFIRDVLSQVVFAEQHLASYVKKKALLEQGLYVGVLSFVCVLFGLLSLGWWISHGNNSNSIAQTLERTERLAAKAATLPTEAQAPLQELFQTLDELREVAQNSPDKLGHQLGLNQDEKLAQAEQFAYRNALNTALMPRVAKRLEDRLRAALNQDMELAYESLKAYVMIHTPAQFDAESLTTWVVFDWQQNVLSGYEPDLRESASQHLQAAIALGAPLQLPPKDAELIENARQIIGAQALDERLYKRMVRFFKPDANSDFNLVKTVGVSAAGIFTRSSGQSLNQGVDALYTRNTYVSYFLVQLPVQAKQLSDEASWVLGEGKGEGNSNSMNAANTPGLMRRARELYIRDYIQVWDNYLKDVQIQRPAQFEQAVDLSRVLASPQSPLKKFLEGVSENTRLAGSLGKNSDKAEAVANQKANQALSPNVALLAGSDFKPVDFVAPLEQQVDEHFSNINGLFEGNPPAYSQVSTLLNDLYAQLAAIASAKKSKSAPPPPAAMDEVQVNAGVLPEPVRAIVGQLAGQGSAQGRAAERANLSADLRPLQDVCRRTVSNRYPIHSGSGLDVLSDDFARFFGPGGLMDQFFASRLASVVDTGSADWKLKPLSDGSQAPANPAIIQFQRAARIRDVFFPGNTPNAAFNVEMRLLNSSNPSDVFYMETNGDLKMFSKQFQPNHRIQWGGQSPSSTLRIRASEGAYKTYNGPWALFRLFDSAQIQNTERPEKFKAIFTLEGKQFEFEVMANSAFNPLRLNELRQFRCPGNL</sequence>
<feature type="transmembrane region" description="Helical" evidence="1">
    <location>
        <begin position="432"/>
        <end position="453"/>
    </location>
</feature>
<dbReference type="PANTHER" id="PTHR36153">
    <property type="entry name" value="INNER MEMBRANE PROTEIN-RELATED"/>
    <property type="match status" value="1"/>
</dbReference>
<dbReference type="InterPro" id="IPR017731">
    <property type="entry name" value="TssM1-like"/>
</dbReference>
<evidence type="ECO:0000313" key="6">
    <source>
        <dbReference type="Proteomes" id="UP001165267"/>
    </source>
</evidence>
<accession>A0ABT1XJY5</accession>
<dbReference type="PANTHER" id="PTHR36153:SF1">
    <property type="entry name" value="TYPE VI SECRETION SYSTEM COMPONENT TSSM1"/>
    <property type="match status" value="1"/>
</dbReference>
<evidence type="ECO:0000259" key="4">
    <source>
        <dbReference type="Pfam" id="PF14331"/>
    </source>
</evidence>
<dbReference type="InterPro" id="IPR027417">
    <property type="entry name" value="P-loop_NTPase"/>
</dbReference>
<dbReference type="Proteomes" id="UP001165267">
    <property type="component" value="Unassembled WGS sequence"/>
</dbReference>
<proteinExistence type="predicted"/>
<keyword evidence="1" id="KW-0472">Membrane</keyword>
<dbReference type="InterPro" id="IPR053156">
    <property type="entry name" value="T6SS_TssM-like"/>
</dbReference>
<dbReference type="InterPro" id="IPR025743">
    <property type="entry name" value="TssM1_N"/>
</dbReference>
<dbReference type="InterPro" id="IPR010623">
    <property type="entry name" value="IcmF_C"/>
</dbReference>
<dbReference type="RefSeq" id="WP_257512394.1">
    <property type="nucleotide sequence ID" value="NZ_JANKHG010000018.1"/>
</dbReference>
<keyword evidence="1" id="KW-1133">Transmembrane helix</keyword>
<reference evidence="5" key="1">
    <citation type="submission" date="2022-07" db="EMBL/GenBank/DDBJ databases">
        <authorList>
            <person name="Xamxidin M."/>
        </authorList>
    </citation>
    <scope>NUCLEOTIDE SEQUENCE</scope>
    <source>
        <strain evidence="5">YS8-69</strain>
    </source>
</reference>
<dbReference type="EMBL" id="JANKHG010000018">
    <property type="protein sequence ID" value="MCR2747166.1"/>
    <property type="molecule type" value="Genomic_DNA"/>
</dbReference>
<feature type="domain" description="Type VI secretion system component TssM1 N-terminal" evidence="4">
    <location>
        <begin position="186"/>
        <end position="426"/>
    </location>
</feature>
<evidence type="ECO:0000313" key="5">
    <source>
        <dbReference type="EMBL" id="MCR2747166.1"/>
    </source>
</evidence>
<evidence type="ECO:0000256" key="1">
    <source>
        <dbReference type="SAM" id="Phobius"/>
    </source>
</evidence>
<dbReference type="Pfam" id="PF06761">
    <property type="entry name" value="IcmF-related"/>
    <property type="match status" value="1"/>
</dbReference>
<feature type="domain" description="Type VI secretion system IcmF C-terminal" evidence="2">
    <location>
        <begin position="1050"/>
        <end position="1141"/>
    </location>
</feature>
<gene>
    <name evidence="5" type="primary">tssM</name>
    <name evidence="5" type="ORF">NSP04_10955</name>
</gene>
<evidence type="ECO:0000259" key="3">
    <source>
        <dbReference type="Pfam" id="PF06761"/>
    </source>
</evidence>